<gene>
    <name evidence="3" type="ORF">ABIE08_001467</name>
</gene>
<dbReference type="EMBL" id="JBEPSM010000001">
    <property type="protein sequence ID" value="MET4633554.1"/>
    <property type="molecule type" value="Genomic_DNA"/>
</dbReference>
<feature type="signal peptide" evidence="2">
    <location>
        <begin position="1"/>
        <end position="26"/>
    </location>
</feature>
<evidence type="ECO:0000256" key="2">
    <source>
        <dbReference type="SAM" id="SignalP"/>
    </source>
</evidence>
<feature type="chain" id="PRO_5046357372" description="DUF2865 domain-containing protein" evidence="2">
    <location>
        <begin position="27"/>
        <end position="374"/>
    </location>
</feature>
<keyword evidence="2" id="KW-0732">Signal</keyword>
<evidence type="ECO:0008006" key="5">
    <source>
        <dbReference type="Google" id="ProtNLM"/>
    </source>
</evidence>
<feature type="compositionally biased region" description="Polar residues" evidence="1">
    <location>
        <begin position="341"/>
        <end position="358"/>
    </location>
</feature>
<feature type="region of interest" description="Disordered" evidence="1">
    <location>
        <begin position="314"/>
        <end position="374"/>
    </location>
</feature>
<evidence type="ECO:0000256" key="1">
    <source>
        <dbReference type="SAM" id="MobiDB-lite"/>
    </source>
</evidence>
<accession>A0ABV2QX05</accession>
<organism evidence="3 4">
    <name type="scientific">Kaistia defluvii</name>
    <dbReference type="NCBI Taxonomy" id="410841"/>
    <lineage>
        <taxon>Bacteria</taxon>
        <taxon>Pseudomonadati</taxon>
        <taxon>Pseudomonadota</taxon>
        <taxon>Alphaproteobacteria</taxon>
        <taxon>Hyphomicrobiales</taxon>
        <taxon>Kaistiaceae</taxon>
        <taxon>Kaistia</taxon>
    </lineage>
</organism>
<comment type="caution">
    <text evidence="3">The sequence shown here is derived from an EMBL/GenBank/DDBJ whole genome shotgun (WGS) entry which is preliminary data.</text>
</comment>
<dbReference type="RefSeq" id="WP_354549892.1">
    <property type="nucleotide sequence ID" value="NZ_JBEPSM010000001.1"/>
</dbReference>
<keyword evidence="4" id="KW-1185">Reference proteome</keyword>
<name>A0ABV2QX05_9HYPH</name>
<evidence type="ECO:0000313" key="4">
    <source>
        <dbReference type="Proteomes" id="UP001549321"/>
    </source>
</evidence>
<reference evidence="3 4" key="1">
    <citation type="submission" date="2024-06" db="EMBL/GenBank/DDBJ databases">
        <title>Sorghum-associated microbial communities from plants grown in Nebraska, USA.</title>
        <authorList>
            <person name="Schachtman D."/>
        </authorList>
    </citation>
    <scope>NUCLEOTIDE SEQUENCE [LARGE SCALE GENOMIC DNA]</scope>
    <source>
        <strain evidence="3 4">3207</strain>
    </source>
</reference>
<sequence>MSVERVFSRILMAAMIFAAGAEMAEAASSVCVRLEGRLASLQRSQNSGAGKVANQDNAINQQRAALNAANADARRAGCKGGFLMFKSNAAAPECAGILKRINGMQANLNRLEQRRSASSFDPNTSARQRSDVLQQLALNDCGPQYAAYAQQRPRNFLERLFNPENRVYEQQQIARVPATAERDRNYSTADTTERGFGRGSYRTLCVRTCDGYYFPISFSTRRANFATDEQVCQQMCPGTQVALYAHRNPGQDSSDARATSDETPYSALSTAFAYRTSFNPGCTCGSPSSIQAFTGGYTPAALAETPMEEAMPPVPGPAPFVGEDPETLANRAGSLDPDSLGTASVETPVASLSPSPSRQAGVARRVGPSYFYAQ</sequence>
<proteinExistence type="predicted"/>
<evidence type="ECO:0000313" key="3">
    <source>
        <dbReference type="EMBL" id="MET4633554.1"/>
    </source>
</evidence>
<protein>
    <recommendedName>
        <fullName evidence="5">DUF2865 domain-containing protein</fullName>
    </recommendedName>
</protein>
<dbReference type="Pfam" id="PF11064">
    <property type="entry name" value="DUF2865"/>
    <property type="match status" value="1"/>
</dbReference>
<dbReference type="Proteomes" id="UP001549321">
    <property type="component" value="Unassembled WGS sequence"/>
</dbReference>
<dbReference type="InterPro" id="IPR021293">
    <property type="entry name" value="DUF2865"/>
</dbReference>